<reference evidence="3 4" key="1">
    <citation type="submission" date="2017-03" db="EMBL/GenBank/DDBJ databases">
        <title>Genome sequence of Clostridium thermoalcaliphilum DSM 7309.</title>
        <authorList>
            <person name="Poehlein A."/>
            <person name="Daniel R."/>
        </authorList>
    </citation>
    <scope>NUCLEOTIDE SEQUENCE [LARGE SCALE GENOMIC DNA]</scope>
    <source>
        <strain evidence="3 4">DSM 7309</strain>
    </source>
</reference>
<proteinExistence type="inferred from homology"/>
<evidence type="ECO:0000256" key="1">
    <source>
        <dbReference type="ARBA" id="ARBA00007847"/>
    </source>
</evidence>
<dbReference type="InterPro" id="IPR004380">
    <property type="entry name" value="Asp_race"/>
</dbReference>
<evidence type="ECO:0000256" key="2">
    <source>
        <dbReference type="ARBA" id="ARBA00023235"/>
    </source>
</evidence>
<dbReference type="Proteomes" id="UP000190140">
    <property type="component" value="Unassembled WGS sequence"/>
</dbReference>
<dbReference type="EMBL" id="MZGW01000007">
    <property type="protein sequence ID" value="OPJ55157.1"/>
    <property type="molecule type" value="Genomic_DNA"/>
</dbReference>
<dbReference type="InterPro" id="IPR015942">
    <property type="entry name" value="Asp/Glu/hydantoin_racemase"/>
</dbReference>
<dbReference type="Pfam" id="PF01177">
    <property type="entry name" value="Asp_Glu_race"/>
    <property type="match status" value="1"/>
</dbReference>
<dbReference type="PANTHER" id="PTHR21198:SF7">
    <property type="entry name" value="ASPARTATE-GLUTAMATE RACEMASE FAMILY"/>
    <property type="match status" value="1"/>
</dbReference>
<dbReference type="PANTHER" id="PTHR21198">
    <property type="entry name" value="GLUTAMATE RACEMASE"/>
    <property type="match status" value="1"/>
</dbReference>
<dbReference type="Gene3D" id="3.40.50.1860">
    <property type="match status" value="2"/>
</dbReference>
<protein>
    <submittedName>
        <fullName evidence="3">Aspartate racemase</fullName>
        <ecNumber evidence="3">5.1.1.13</ecNumber>
    </submittedName>
</protein>
<dbReference type="SUPFAM" id="SSF53681">
    <property type="entry name" value="Aspartate/glutamate racemase"/>
    <property type="match status" value="2"/>
</dbReference>
<dbReference type="AlphaFoldDB" id="A0A1V4I6H5"/>
<gene>
    <name evidence="3" type="ORF">CLOTH_16550</name>
</gene>
<accession>A0A1V4I6H5</accession>
<dbReference type="STRING" id="29349.CLOTH_16550"/>
<dbReference type="OrthoDB" id="9803739at2"/>
<evidence type="ECO:0000313" key="3">
    <source>
        <dbReference type="EMBL" id="OPJ55157.1"/>
    </source>
</evidence>
<keyword evidence="2 3" id="KW-0413">Isomerase</keyword>
<dbReference type="EC" id="5.1.1.13" evidence="3"/>
<keyword evidence="4" id="KW-1185">Reference proteome</keyword>
<dbReference type="NCBIfam" id="TIGR00035">
    <property type="entry name" value="asp_race"/>
    <property type="match status" value="1"/>
</dbReference>
<evidence type="ECO:0000313" key="4">
    <source>
        <dbReference type="Proteomes" id="UP000190140"/>
    </source>
</evidence>
<comment type="similarity">
    <text evidence="1">Belongs to the aspartate/glutamate racemases family.</text>
</comment>
<comment type="caution">
    <text evidence="3">The sequence shown here is derived from an EMBL/GenBank/DDBJ whole genome shotgun (WGS) entry which is preliminary data.</text>
</comment>
<sequence length="230" mass="25356">MNDKVIGIIGGMGPEATANLYMKIIKATKTKADQDHFRVIIDSNPKIPDRTQAILYNGKSPVDDIVKTAKNLELIGVDVGCIPCMTSHYFIESIQESVSYPIINAFEEVNKYILANYPRVNTVGVLATSGTVKTGLFEKYLDNINIIYPDNKDQEEKVMQAIYGEYGIKSGNLGEKPLMLLKEAATKLVQNGAELLISGCTEIGLVLKQEHLDIPIIDPMEIIAQTLVKL</sequence>
<dbReference type="RefSeq" id="WP_079412990.1">
    <property type="nucleotide sequence ID" value="NZ_MZGW01000007.1"/>
</dbReference>
<name>A0A1V4I6H5_9FIRM</name>
<dbReference type="GO" id="GO:0047689">
    <property type="term" value="F:aspartate racemase activity"/>
    <property type="evidence" value="ECO:0007669"/>
    <property type="project" value="UniProtKB-EC"/>
</dbReference>
<organism evidence="3 4">
    <name type="scientific">Alkalithermobacter paradoxus</name>
    <dbReference type="NCBI Taxonomy" id="29349"/>
    <lineage>
        <taxon>Bacteria</taxon>
        <taxon>Bacillati</taxon>
        <taxon>Bacillota</taxon>
        <taxon>Clostridia</taxon>
        <taxon>Peptostreptococcales</taxon>
        <taxon>Tepidibacteraceae</taxon>
        <taxon>Alkalithermobacter</taxon>
    </lineage>
</organism>
<dbReference type="InterPro" id="IPR001920">
    <property type="entry name" value="Asp/Glu_race"/>
</dbReference>